<dbReference type="SUPFAM" id="SSF81901">
    <property type="entry name" value="HCP-like"/>
    <property type="match status" value="1"/>
</dbReference>
<proteinExistence type="predicted"/>
<sequence length="375" mass="43672">MASLDDDDDDNESKLINYGPQIDQYAKKHNVEISSLNKFEHGKIVYDLLINGKLCVCTSDSCPSVSDPVVLYYVGIYYKLKNDFENMQKYLIKSSANKNGAAICTLMNYYCDKKQYDKMEKYYKMAIENGDKDAMNNLAVYYKQIDKKDEMMKYYMMAIEHKSSNAMYNLAIYYMTTIRDSDELYLKYLNMSVDHKFNLAMIQLSRYYKDKKMFDDMIKYTVMAVEHGYIGRDAIDTIGNHFENTRNYIEGLKILSNFYETHICKDIIVEHIRELLHLPGALEHCMDKCTKLLNSVKTLTATVDKQIIYIEHLELSPEGPQYAEAKQHFEHVALLCNPETMKFNPDKIQTESTASCISKYMPICLVGIMSCFWCR</sequence>
<organism evidence="1">
    <name type="scientific">Faunusvirus sp</name>
    <dbReference type="NCBI Taxonomy" id="2487766"/>
    <lineage>
        <taxon>Viruses</taxon>
        <taxon>Varidnaviria</taxon>
        <taxon>Bamfordvirae</taxon>
        <taxon>Nucleocytoviricota</taxon>
        <taxon>Megaviricetes</taxon>
        <taxon>Imitervirales</taxon>
        <taxon>Mimiviridae</taxon>
    </lineage>
</organism>
<dbReference type="Gene3D" id="1.25.40.10">
    <property type="entry name" value="Tetratricopeptide repeat domain"/>
    <property type="match status" value="1"/>
</dbReference>
<dbReference type="InterPro" id="IPR011990">
    <property type="entry name" value="TPR-like_helical_dom_sf"/>
</dbReference>
<protein>
    <submittedName>
        <fullName evidence="1">Uncharacterized protein</fullName>
    </submittedName>
</protein>
<dbReference type="EMBL" id="MK072137">
    <property type="protein sequence ID" value="AYV79247.1"/>
    <property type="molecule type" value="Genomic_DNA"/>
</dbReference>
<name>A0A3G4ZWG8_9VIRU</name>
<reference evidence="1" key="1">
    <citation type="submission" date="2018-10" db="EMBL/GenBank/DDBJ databases">
        <title>Hidden diversity of soil giant viruses.</title>
        <authorList>
            <person name="Schulz F."/>
            <person name="Alteio L."/>
            <person name="Goudeau D."/>
            <person name="Ryan E.M."/>
            <person name="Malmstrom R.R."/>
            <person name="Blanchard J."/>
            <person name="Woyke T."/>
        </authorList>
    </citation>
    <scope>NUCLEOTIDE SEQUENCE</scope>
    <source>
        <strain evidence="1">FNV1</strain>
    </source>
</reference>
<accession>A0A3G4ZWG8</accession>
<evidence type="ECO:0000313" key="1">
    <source>
        <dbReference type="EMBL" id="AYV79247.1"/>
    </source>
</evidence>
<gene>
    <name evidence="1" type="ORF">Faunusvirus6_25</name>
</gene>